<accession>A0A367RK44</accession>
<reference evidence="3" key="1">
    <citation type="submission" date="2016-04" db="EMBL/GenBank/DDBJ databases">
        <authorList>
            <person name="Tabuchi Yagui T.R."/>
        </authorList>
    </citation>
    <scope>NUCLEOTIDE SEQUENCE [LARGE SCALE GENOMIC DNA]</scope>
</reference>
<gene>
    <name evidence="2" type="ORF">A6769_18795</name>
</gene>
<evidence type="ECO:0000256" key="1">
    <source>
        <dbReference type="SAM" id="Phobius"/>
    </source>
</evidence>
<dbReference type="AlphaFoldDB" id="A0A367RK44"/>
<keyword evidence="1" id="KW-0812">Transmembrane</keyword>
<feature type="transmembrane region" description="Helical" evidence="1">
    <location>
        <begin position="47"/>
        <end position="70"/>
    </location>
</feature>
<name>A0A367RK44_NOSPU</name>
<proteinExistence type="predicted"/>
<comment type="caution">
    <text evidence="2">The sequence shown here is derived from an EMBL/GenBank/DDBJ whole genome shotgun (WGS) entry which is preliminary data.</text>
</comment>
<dbReference type="Proteomes" id="UP000252085">
    <property type="component" value="Unassembled WGS sequence"/>
</dbReference>
<evidence type="ECO:0000313" key="3">
    <source>
        <dbReference type="Proteomes" id="UP000252085"/>
    </source>
</evidence>
<dbReference type="EMBL" id="LXQE01000151">
    <property type="protein sequence ID" value="RCJ35692.1"/>
    <property type="molecule type" value="Genomic_DNA"/>
</dbReference>
<sequence>MENTNSLLGYVLLITNLFLIWYFLRGKNLKIHKQTQNQLNFTIQPKWFLFIGLFIGQAGIICLHTIFTIISSTQLSCDRVPQNLQAFSIEQKSSIIICDLREFDFFDRQKSQKLITGLIGTRLEKQTKTDKEGKILYKYRVQLLTNTESIPFTRIAYSDYFSEEAELIILKIKNFLAQPLEKNLVVKQDDTLKGYAAIGGTLFLFLVGLLIIAAGSFINCNFEKESNSLTLSRYRWFGKLGKAVFLYSLNEIIDIKVESSDSSEGGFVYRVTLMLASDETVPLSGCYSSGFEEKQEIVKTIKSFLASS</sequence>
<organism evidence="2 3">
    <name type="scientific">Nostoc punctiforme NIES-2108</name>
    <dbReference type="NCBI Taxonomy" id="1356359"/>
    <lineage>
        <taxon>Bacteria</taxon>
        <taxon>Bacillati</taxon>
        <taxon>Cyanobacteriota</taxon>
        <taxon>Cyanophyceae</taxon>
        <taxon>Nostocales</taxon>
        <taxon>Nostocaceae</taxon>
        <taxon>Nostoc</taxon>
    </lineage>
</organism>
<keyword evidence="1" id="KW-1133">Transmembrane helix</keyword>
<feature type="transmembrane region" description="Helical" evidence="1">
    <location>
        <begin position="7"/>
        <end position="24"/>
    </location>
</feature>
<protein>
    <submittedName>
        <fullName evidence="2">Uncharacterized protein</fullName>
    </submittedName>
</protein>
<feature type="transmembrane region" description="Helical" evidence="1">
    <location>
        <begin position="195"/>
        <end position="218"/>
    </location>
</feature>
<keyword evidence="1" id="KW-0472">Membrane</keyword>
<evidence type="ECO:0000313" key="2">
    <source>
        <dbReference type="EMBL" id="RCJ35692.1"/>
    </source>
</evidence>